<dbReference type="OrthoDB" id="9798835at2"/>
<dbReference type="InterPro" id="IPR001845">
    <property type="entry name" value="HTH_ArsR_DNA-bd_dom"/>
</dbReference>
<dbReference type="SUPFAM" id="SSF46785">
    <property type="entry name" value="Winged helix' DNA-binding domain"/>
    <property type="match status" value="1"/>
</dbReference>
<dbReference type="Proteomes" id="UP000277108">
    <property type="component" value="Unassembled WGS sequence"/>
</dbReference>
<feature type="domain" description="HTH arsR-type" evidence="4">
    <location>
        <begin position="1"/>
        <end position="87"/>
    </location>
</feature>
<keyword evidence="6" id="KW-1185">Reference proteome</keyword>
<evidence type="ECO:0000256" key="1">
    <source>
        <dbReference type="ARBA" id="ARBA00023015"/>
    </source>
</evidence>
<accession>A0A3N5BJT8</accession>
<name>A0A3N5BJT8_9BACL</name>
<dbReference type="AlphaFoldDB" id="A0A3N5BJT8"/>
<dbReference type="InterPro" id="IPR011991">
    <property type="entry name" value="ArsR-like_HTH"/>
</dbReference>
<gene>
    <name evidence="5" type="ORF">EDD62_0559</name>
</gene>
<dbReference type="PANTHER" id="PTHR33154">
    <property type="entry name" value="TRANSCRIPTIONAL REGULATOR, ARSR FAMILY"/>
    <property type="match status" value="1"/>
</dbReference>
<dbReference type="InterPro" id="IPR036390">
    <property type="entry name" value="WH_DNA-bd_sf"/>
</dbReference>
<evidence type="ECO:0000313" key="5">
    <source>
        <dbReference type="EMBL" id="RPF57923.1"/>
    </source>
</evidence>
<keyword evidence="3" id="KW-0804">Transcription</keyword>
<dbReference type="Pfam" id="PF01022">
    <property type="entry name" value="HTH_5"/>
    <property type="match status" value="1"/>
</dbReference>
<evidence type="ECO:0000313" key="6">
    <source>
        <dbReference type="Proteomes" id="UP000277108"/>
    </source>
</evidence>
<dbReference type="PRINTS" id="PR00778">
    <property type="entry name" value="HTHARSR"/>
</dbReference>
<dbReference type="CDD" id="cd00090">
    <property type="entry name" value="HTH_ARSR"/>
    <property type="match status" value="1"/>
</dbReference>
<dbReference type="RefSeq" id="WP_123807442.1">
    <property type="nucleotide sequence ID" value="NZ_RKRK01000002.1"/>
</dbReference>
<dbReference type="GO" id="GO:0003677">
    <property type="term" value="F:DNA binding"/>
    <property type="evidence" value="ECO:0007669"/>
    <property type="project" value="UniProtKB-KW"/>
</dbReference>
<proteinExistence type="predicted"/>
<dbReference type="Gene3D" id="1.10.10.10">
    <property type="entry name" value="Winged helix-like DNA-binding domain superfamily/Winged helix DNA-binding domain"/>
    <property type="match status" value="1"/>
</dbReference>
<dbReference type="GO" id="GO:0003700">
    <property type="term" value="F:DNA-binding transcription factor activity"/>
    <property type="evidence" value="ECO:0007669"/>
    <property type="project" value="InterPro"/>
</dbReference>
<dbReference type="InterPro" id="IPR036388">
    <property type="entry name" value="WH-like_DNA-bd_sf"/>
</dbReference>
<protein>
    <submittedName>
        <fullName evidence="5">ArsR family transcriptional regulator</fullName>
    </submittedName>
</protein>
<dbReference type="PANTHER" id="PTHR33154:SF18">
    <property type="entry name" value="ARSENICAL RESISTANCE OPERON REPRESSOR"/>
    <property type="match status" value="1"/>
</dbReference>
<evidence type="ECO:0000256" key="3">
    <source>
        <dbReference type="ARBA" id="ARBA00023163"/>
    </source>
</evidence>
<organism evidence="5 6">
    <name type="scientific">Abyssicoccus albus</name>
    <dbReference type="NCBI Taxonomy" id="1817405"/>
    <lineage>
        <taxon>Bacteria</taxon>
        <taxon>Bacillati</taxon>
        <taxon>Bacillota</taxon>
        <taxon>Bacilli</taxon>
        <taxon>Bacillales</taxon>
        <taxon>Abyssicoccaceae</taxon>
    </lineage>
</organism>
<dbReference type="PROSITE" id="PS00846">
    <property type="entry name" value="HTH_ARSR_1"/>
    <property type="match status" value="1"/>
</dbReference>
<dbReference type="InterPro" id="IPR051081">
    <property type="entry name" value="HTH_MetalResp_TranReg"/>
</dbReference>
<evidence type="ECO:0000259" key="4">
    <source>
        <dbReference type="PROSITE" id="PS50987"/>
    </source>
</evidence>
<sequence length="87" mass="10052">MENLAKVFKALADHRRLKIIEMLYCCEKCACDLEETLDLSQSGLSYHMKILIEANLVSARSEGKWMHYQLSNTGFEQVKTFLNSVHQ</sequence>
<dbReference type="PROSITE" id="PS50987">
    <property type="entry name" value="HTH_ARSR_2"/>
    <property type="match status" value="1"/>
</dbReference>
<reference evidence="5 6" key="1">
    <citation type="submission" date="2018-11" db="EMBL/GenBank/DDBJ databases">
        <title>Genomic Encyclopedia of Type Strains, Phase IV (KMG-IV): sequencing the most valuable type-strain genomes for metagenomic binning, comparative biology and taxonomic classification.</title>
        <authorList>
            <person name="Goeker M."/>
        </authorList>
    </citation>
    <scope>NUCLEOTIDE SEQUENCE [LARGE SCALE GENOMIC DNA]</scope>
    <source>
        <strain evidence="5 6">DSM 29158</strain>
    </source>
</reference>
<dbReference type="SMART" id="SM00418">
    <property type="entry name" value="HTH_ARSR"/>
    <property type="match status" value="1"/>
</dbReference>
<keyword evidence="2" id="KW-0238">DNA-binding</keyword>
<dbReference type="InterPro" id="IPR018334">
    <property type="entry name" value="ArsR_HTH"/>
</dbReference>
<comment type="caution">
    <text evidence="5">The sequence shown here is derived from an EMBL/GenBank/DDBJ whole genome shotgun (WGS) entry which is preliminary data.</text>
</comment>
<keyword evidence="1" id="KW-0805">Transcription regulation</keyword>
<dbReference type="NCBIfam" id="NF033788">
    <property type="entry name" value="HTH_metalloreg"/>
    <property type="match status" value="1"/>
</dbReference>
<evidence type="ECO:0000256" key="2">
    <source>
        <dbReference type="ARBA" id="ARBA00023125"/>
    </source>
</evidence>
<dbReference type="EMBL" id="RKRK01000002">
    <property type="protein sequence ID" value="RPF57923.1"/>
    <property type="molecule type" value="Genomic_DNA"/>
</dbReference>